<protein>
    <submittedName>
        <fullName evidence="1">Uncharacterized protein</fullName>
    </submittedName>
</protein>
<gene>
    <name evidence="1" type="ORF">L6164_007988</name>
</gene>
<dbReference type="Proteomes" id="UP000828941">
    <property type="component" value="Chromosome 4"/>
</dbReference>
<sequence length="205" mass="23971">MDDSEGRKSAREDYESDADEVSTLRWTARRMEASDDDGLDDMEEVRERHRRSAIGFDGESDGLGGAPEYDNELSDEDELEEATVIVDVELEELSQEEYDEGARQDMVLVNQRKKKIERKEGFVPRSAWFYMHDDRFQARSSNRSRGAIIELKSSNCTEEQKWMHDKFEAMGQQETLDNSLMHPYKNCYMLNNNDFAFSKLHCLKW</sequence>
<comment type="caution">
    <text evidence="1">The sequence shown here is derived from an EMBL/GenBank/DDBJ whole genome shotgun (WGS) entry which is preliminary data.</text>
</comment>
<reference evidence="1 2" key="1">
    <citation type="journal article" date="2022" name="DNA Res.">
        <title>Chromosomal-level genome assembly of the orchid tree Bauhinia variegata (Leguminosae; Cercidoideae) supports the allotetraploid origin hypothesis of Bauhinia.</title>
        <authorList>
            <person name="Zhong Y."/>
            <person name="Chen Y."/>
            <person name="Zheng D."/>
            <person name="Pang J."/>
            <person name="Liu Y."/>
            <person name="Luo S."/>
            <person name="Meng S."/>
            <person name="Qian L."/>
            <person name="Wei D."/>
            <person name="Dai S."/>
            <person name="Zhou R."/>
        </authorList>
    </citation>
    <scope>NUCLEOTIDE SEQUENCE [LARGE SCALE GENOMIC DNA]</scope>
    <source>
        <strain evidence="1">BV-YZ2020</strain>
    </source>
</reference>
<evidence type="ECO:0000313" key="2">
    <source>
        <dbReference type="Proteomes" id="UP000828941"/>
    </source>
</evidence>
<name>A0ACB9PI58_BAUVA</name>
<evidence type="ECO:0000313" key="1">
    <source>
        <dbReference type="EMBL" id="KAI4347146.1"/>
    </source>
</evidence>
<proteinExistence type="predicted"/>
<dbReference type="EMBL" id="CM039429">
    <property type="protein sequence ID" value="KAI4347146.1"/>
    <property type="molecule type" value="Genomic_DNA"/>
</dbReference>
<keyword evidence="2" id="KW-1185">Reference proteome</keyword>
<accession>A0ACB9PI58</accession>
<organism evidence="1 2">
    <name type="scientific">Bauhinia variegata</name>
    <name type="common">Purple orchid tree</name>
    <name type="synonym">Phanera variegata</name>
    <dbReference type="NCBI Taxonomy" id="167791"/>
    <lineage>
        <taxon>Eukaryota</taxon>
        <taxon>Viridiplantae</taxon>
        <taxon>Streptophyta</taxon>
        <taxon>Embryophyta</taxon>
        <taxon>Tracheophyta</taxon>
        <taxon>Spermatophyta</taxon>
        <taxon>Magnoliopsida</taxon>
        <taxon>eudicotyledons</taxon>
        <taxon>Gunneridae</taxon>
        <taxon>Pentapetalae</taxon>
        <taxon>rosids</taxon>
        <taxon>fabids</taxon>
        <taxon>Fabales</taxon>
        <taxon>Fabaceae</taxon>
        <taxon>Cercidoideae</taxon>
        <taxon>Cercideae</taxon>
        <taxon>Bauhiniinae</taxon>
        <taxon>Bauhinia</taxon>
    </lineage>
</organism>